<keyword evidence="2 4" id="KW-0346">Stress response</keyword>
<feature type="compositionally biased region" description="Basic and acidic residues" evidence="6">
    <location>
        <begin position="1"/>
        <end position="14"/>
    </location>
</feature>
<evidence type="ECO:0000313" key="7">
    <source>
        <dbReference type="EMBL" id="CAL4042625.1"/>
    </source>
</evidence>
<organism evidence="7">
    <name type="scientific">Buchnera aphidicola</name>
    <name type="common">Anoecia corni</name>
    <dbReference type="NCBI Taxonomy" id="2994477"/>
    <lineage>
        <taxon>Bacteria</taxon>
        <taxon>Pseudomonadati</taxon>
        <taxon>Pseudomonadota</taxon>
        <taxon>Gammaproteobacteria</taxon>
        <taxon>Enterobacterales</taxon>
        <taxon>Erwiniaceae</taxon>
        <taxon>Buchnera</taxon>
    </lineage>
</organism>
<sequence length="202" mass="24110">MNDKSKKNYQDKNFLKKMQNQKTLQEKKKHDESIIDEIENIKNIKYTSQKVNEIQKKIFNIKKEIKNLNLRHQANIENFEKNLGIELLNIKNEYLKRFFLDFFPVLDLLDSVIYTVKKENMLKDPIIEGIVLTRILLLKCLFKFGLKKIEVSKNSCFEHKKHEINNHLDGKDKDSYIVHNVVKPGYFFNNEILRKVRVNVVT</sequence>
<evidence type="ECO:0000256" key="2">
    <source>
        <dbReference type="ARBA" id="ARBA00023016"/>
    </source>
</evidence>
<dbReference type="Gene3D" id="2.30.22.10">
    <property type="entry name" value="Head domain of nucleotide exchange factor GrpE"/>
    <property type="match status" value="1"/>
</dbReference>
<gene>
    <name evidence="7" type="primary">grpE2</name>
    <name evidence="4" type="synonym">grpE</name>
    <name evidence="7" type="ORF">BUANCORI2928_151</name>
</gene>
<evidence type="ECO:0000256" key="4">
    <source>
        <dbReference type="HAMAP-Rule" id="MF_01151"/>
    </source>
</evidence>
<keyword evidence="5" id="KW-0175">Coiled coil</keyword>
<dbReference type="GO" id="GO:0000774">
    <property type="term" value="F:adenyl-nucleotide exchange factor activity"/>
    <property type="evidence" value="ECO:0007669"/>
    <property type="project" value="InterPro"/>
</dbReference>
<keyword evidence="3 4" id="KW-0143">Chaperone</keyword>
<dbReference type="Gene3D" id="3.90.20.20">
    <property type="match status" value="1"/>
</dbReference>
<reference evidence="7" key="1">
    <citation type="submission" date="2024-06" db="EMBL/GenBank/DDBJ databases">
        <authorList>
            <person name="Manzano-Marin A."/>
            <person name="Manzano-Marin A."/>
            <person name="Alejandro Manzano Marin A."/>
        </authorList>
    </citation>
    <scope>NUCLEOTIDE SEQUENCE</scope>
    <source>
        <strain evidence="7">Ancorni-2928</strain>
    </source>
</reference>
<dbReference type="GO" id="GO:0005737">
    <property type="term" value="C:cytoplasm"/>
    <property type="evidence" value="ECO:0007669"/>
    <property type="project" value="UniProtKB-SubCell"/>
</dbReference>
<dbReference type="GO" id="GO:0042803">
    <property type="term" value="F:protein homodimerization activity"/>
    <property type="evidence" value="ECO:0007669"/>
    <property type="project" value="InterPro"/>
</dbReference>
<keyword evidence="4" id="KW-0963">Cytoplasm</keyword>
<comment type="subunit">
    <text evidence="4">Homodimer.</text>
</comment>
<evidence type="ECO:0000256" key="3">
    <source>
        <dbReference type="ARBA" id="ARBA00023186"/>
    </source>
</evidence>
<dbReference type="GO" id="GO:0006457">
    <property type="term" value="P:protein folding"/>
    <property type="evidence" value="ECO:0007669"/>
    <property type="project" value="InterPro"/>
</dbReference>
<proteinExistence type="inferred from homology"/>
<dbReference type="SUPFAM" id="SSF51064">
    <property type="entry name" value="Head domain of nucleotide exchange factor GrpE"/>
    <property type="match status" value="1"/>
</dbReference>
<evidence type="ECO:0000256" key="1">
    <source>
        <dbReference type="ARBA" id="ARBA00009054"/>
    </source>
</evidence>
<dbReference type="InterPro" id="IPR000740">
    <property type="entry name" value="GrpE"/>
</dbReference>
<dbReference type="GO" id="GO:0051087">
    <property type="term" value="F:protein-folding chaperone binding"/>
    <property type="evidence" value="ECO:0007669"/>
    <property type="project" value="InterPro"/>
</dbReference>
<comment type="similarity">
    <text evidence="1 4">Belongs to the GrpE family.</text>
</comment>
<dbReference type="HAMAP" id="MF_01151">
    <property type="entry name" value="GrpE"/>
    <property type="match status" value="1"/>
</dbReference>
<name>A0AAT9IGD1_9GAMM</name>
<dbReference type="RefSeq" id="WP_367681123.1">
    <property type="nucleotide sequence ID" value="NZ_OZ060371.1"/>
</dbReference>
<accession>A0AAT9IGD1</accession>
<dbReference type="AlphaFoldDB" id="A0AAT9IGD1"/>
<dbReference type="InterPro" id="IPR009012">
    <property type="entry name" value="GrpE_head"/>
</dbReference>
<dbReference type="InterPro" id="IPR013805">
    <property type="entry name" value="GrpE_CC"/>
</dbReference>
<feature type="region of interest" description="Disordered" evidence="6">
    <location>
        <begin position="1"/>
        <end position="29"/>
    </location>
</feature>
<comment type="subcellular location">
    <subcellularLocation>
        <location evidence="4">Cytoplasm</location>
    </subcellularLocation>
</comment>
<dbReference type="EMBL" id="OZ060371">
    <property type="protein sequence ID" value="CAL4042625.1"/>
    <property type="molecule type" value="Genomic_DNA"/>
</dbReference>
<evidence type="ECO:0000256" key="6">
    <source>
        <dbReference type="SAM" id="MobiDB-lite"/>
    </source>
</evidence>
<feature type="coiled-coil region" evidence="5">
    <location>
        <begin position="51"/>
        <end position="82"/>
    </location>
</feature>
<comment type="function">
    <text evidence="4">Participates actively in the response to hyperosmotic and heat shock by preventing the aggregation of stress-denatured proteins, in association with DnaK and GrpE. It is the nucleotide exchange factor for DnaK and may function as a thermosensor. Unfolded proteins bind initially to DnaJ; upon interaction with the DnaJ-bound protein, DnaK hydrolyzes its bound ATP, resulting in the formation of a stable complex. GrpE releases ADP from DnaK; ATP binding to DnaK triggers the release of the substrate protein, thus completing the reaction cycle. Several rounds of ATP-dependent interactions between DnaJ, DnaK and GrpE are required for fully efficient folding.</text>
</comment>
<dbReference type="Pfam" id="PF01025">
    <property type="entry name" value="GrpE"/>
    <property type="match status" value="1"/>
</dbReference>
<protein>
    <recommendedName>
        <fullName evidence="4">Protein GrpE</fullName>
    </recommendedName>
    <alternativeName>
        <fullName evidence="4">HSP-70 cofactor</fullName>
    </alternativeName>
</protein>
<dbReference type="SUPFAM" id="SSF58014">
    <property type="entry name" value="Coiled-coil domain of nucleotide exchange factor GrpE"/>
    <property type="match status" value="1"/>
</dbReference>
<dbReference type="PRINTS" id="PR00773">
    <property type="entry name" value="GRPEPROTEIN"/>
</dbReference>
<evidence type="ECO:0000256" key="5">
    <source>
        <dbReference type="SAM" id="Coils"/>
    </source>
</evidence>